<dbReference type="PANTHER" id="PTHR45644:SF56">
    <property type="entry name" value="AAA ATPASE, PUTATIVE (AFU_ORTHOLOGUE AFUA_2G12920)-RELATED"/>
    <property type="match status" value="1"/>
</dbReference>
<dbReference type="Pfam" id="PF00004">
    <property type="entry name" value="AAA"/>
    <property type="match status" value="1"/>
</dbReference>
<reference evidence="7 8" key="1">
    <citation type="journal article" date="2012" name="Eukaryot. Cell">
        <title>Genome sequence of the Trichosporon asahii environmental strain CBS 8904.</title>
        <authorList>
            <person name="Yang R.Y."/>
            <person name="Li H.T."/>
            <person name="Zhu H."/>
            <person name="Zhou G.P."/>
            <person name="Wang M."/>
            <person name="Wang L."/>
        </authorList>
    </citation>
    <scope>NUCLEOTIDE SEQUENCE [LARGE SCALE GENOMIC DNA]</scope>
    <source>
        <strain evidence="7 8">CBS 8904</strain>
    </source>
</reference>
<dbReference type="Pfam" id="PF00106">
    <property type="entry name" value="adh_short"/>
    <property type="match status" value="1"/>
</dbReference>
<feature type="region of interest" description="Disordered" evidence="5">
    <location>
        <begin position="1271"/>
        <end position="1308"/>
    </location>
</feature>
<dbReference type="eggNOG" id="KOG1201">
    <property type="taxonomic scope" value="Eukaryota"/>
</dbReference>
<evidence type="ECO:0000256" key="1">
    <source>
        <dbReference type="ARBA" id="ARBA00004173"/>
    </source>
</evidence>
<keyword evidence="8" id="KW-1185">Reference proteome</keyword>
<evidence type="ECO:0000259" key="6">
    <source>
        <dbReference type="SMART" id="SM00382"/>
    </source>
</evidence>
<comment type="caution">
    <text evidence="7">The sequence shown here is derived from an EMBL/GenBank/DDBJ whole genome shotgun (WGS) entry which is preliminary data.</text>
</comment>
<dbReference type="Gene3D" id="3.40.50.300">
    <property type="entry name" value="P-loop containing nucleotide triphosphate hydrolases"/>
    <property type="match status" value="1"/>
</dbReference>
<dbReference type="Proteomes" id="UP000006757">
    <property type="component" value="Unassembled WGS sequence"/>
</dbReference>
<accession>K1W5N1</accession>
<dbReference type="GO" id="GO:0005741">
    <property type="term" value="C:mitochondrial outer membrane"/>
    <property type="evidence" value="ECO:0007669"/>
    <property type="project" value="TreeGrafter"/>
</dbReference>
<dbReference type="InterPro" id="IPR027417">
    <property type="entry name" value="P-loop_NTPase"/>
</dbReference>
<evidence type="ECO:0000256" key="4">
    <source>
        <dbReference type="ARBA" id="ARBA00023128"/>
    </source>
</evidence>
<feature type="region of interest" description="Disordered" evidence="5">
    <location>
        <begin position="688"/>
        <end position="716"/>
    </location>
</feature>
<feature type="compositionally biased region" description="Basic and acidic residues" evidence="5">
    <location>
        <begin position="435"/>
        <end position="450"/>
    </location>
</feature>
<dbReference type="Gene3D" id="1.10.8.60">
    <property type="match status" value="1"/>
</dbReference>
<dbReference type="InterPro" id="IPR051701">
    <property type="entry name" value="Mito_OM_Translocase_MSP1"/>
</dbReference>
<keyword evidence="3" id="KW-0067">ATP-binding</keyword>
<organism evidence="7 8">
    <name type="scientific">Trichosporon asahii var. asahii (strain CBS 8904)</name>
    <name type="common">Yeast</name>
    <dbReference type="NCBI Taxonomy" id="1220162"/>
    <lineage>
        <taxon>Eukaryota</taxon>
        <taxon>Fungi</taxon>
        <taxon>Dikarya</taxon>
        <taxon>Basidiomycota</taxon>
        <taxon>Agaricomycotina</taxon>
        <taxon>Tremellomycetes</taxon>
        <taxon>Trichosporonales</taxon>
        <taxon>Trichosporonaceae</taxon>
        <taxon>Trichosporon</taxon>
    </lineage>
</organism>
<feature type="compositionally biased region" description="Low complexity" evidence="5">
    <location>
        <begin position="403"/>
        <end position="414"/>
    </location>
</feature>
<feature type="compositionally biased region" description="Basic and acidic residues" evidence="5">
    <location>
        <begin position="582"/>
        <end position="595"/>
    </location>
</feature>
<dbReference type="eggNOG" id="KOG0737">
    <property type="taxonomic scope" value="Eukaryota"/>
</dbReference>
<dbReference type="InterPro" id="IPR036291">
    <property type="entry name" value="NAD(P)-bd_dom_sf"/>
</dbReference>
<dbReference type="InterPro" id="IPR003960">
    <property type="entry name" value="ATPase_AAA_CS"/>
</dbReference>
<sequence length="1481" mass="161548">MGDIRGVGPDPSILFLTADDECGNSASAAHSSGILRWLWLHQVSGDPVLDLLKFGQGKPSSPKDWNKETVLITGGEILETLAADSPGGSGIGALLAHELAQKGAQVVVLSITEPDELLVSLSQLNLSTFGVNAIAPFWTVQEFLPDMLLKRHGHIVNVSSVMGLLDTAQMPALIAFNSGLRNELDYRLVVDVNGKLTVRYLTPEIQTTLVLPGHIKTNMFEKTVLPDERLAPSLKPSEVSQAIIESLEGTTLDNILRIPHFTWVARLLYRGSDLVPRIVRRLQHWVSGADWAMSRYGPRPDAGERLMQQRVQRVASSTGSGWFFQLPPSYNGSAYRRQIISRVATKFMAQRKPSDLNLPLHYSPHHDFMRIPTQTTSLNVLRTRVATPSASRTLSSTNVQQYPRTPARARTVTAQPPPPVTPPTEPPTSPFAHTTPKEEHTAPGADHSEGDAPESLFPGVTTTLMSPTKPEGKLAPELKSLYNHLATSFVPTNQPAHSAKLQDSPLGKVFVPAERSSEDPVIALVSPFEGGDVYNAKAVHDVASHLNADVVRLDLALGVGFDGPSAPLADTVNPLFQTQEAREKDIQQEQAHEDEQGMDGEDDPHGMPNMIRLPMFAVAGGEQFGGMQPGPRRPEVNEDWVNFFSSIINMQNPQGDAADRRVILLESTSAMSPTFEIWWPSFLEAVRQRRRGPPPPKTPKNAKPTRPAAPTTTKPTTIVLSIPPSLLPTHMKEFMKPSDAVDPGHEERIRGVIEAFGASVGQINVIDGSERGEQEKLWWSGEERDMESRKRREERRLNAIFAGHNQRLLPAFTSSPGGQAPANPILEMLTGGKKPKGDQGNNNSIVWKIVPIVPANRDRVLEQHERHTRRRALNAAIMTKAVSQLGAVLEEPRDMLGVPGTTHPARGRARRLERRRNGTPEWSEFIISWKEAVDLASFAVGRAAMKDPKNTERISLTWKDIEEARNEHYDSNQVIRDTVFNYIDAELKQRKASATEAEKGTGDSTVEDVKNAKDLNKHEKRLLHCIVDPKKISAASFNDVHLPFKTIDAVRTVISLPLLFPEAFQGGILKDHVTSGALLFGPPGTGKTLLARAIAAESGARMIAIQPSDVNDMWVGEGEKLVKAVFSLARRLAPCVVFIDEVDSLFGARSARDSSGGSKAHNQILTEFMQEMDGLSSASANRDARVVVVGATNRPFDLDDAILRRLPRRLLVDLPTEDDPILEILLKNENLAADVDLRKLAKRTEGFSGSDLKPLASVKDDVVVPWKKHGAKATKVKPVHHASGSVHHPDTGGNRNPVSEPAKQPKEEMPAIATEGEVEATPHMSADPTASNSAAAKMLEAAHEAALHDLKTGGMSALAQSRGFFTSATAQNAKAEPPSASDASNSSVQENPEEAEPIEPISSQKLSRVLRAKHFETALGEIRPSSSEEGTIGELRKWAELYGEGGTKKGKKSGFGKGFGFGEEAITRKGFGRVDTDDADK</sequence>
<protein>
    <submittedName>
        <fullName evidence="7">ATPase</fullName>
    </submittedName>
</protein>
<feature type="region of interest" description="Disordered" evidence="5">
    <location>
        <begin position="389"/>
        <end position="452"/>
    </location>
</feature>
<dbReference type="GO" id="GO:0005524">
    <property type="term" value="F:ATP binding"/>
    <property type="evidence" value="ECO:0007669"/>
    <property type="project" value="UniProtKB-KW"/>
</dbReference>
<dbReference type="SUPFAM" id="SSF51735">
    <property type="entry name" value="NAD(P)-binding Rossmann-fold domains"/>
    <property type="match status" value="1"/>
</dbReference>
<dbReference type="OrthoDB" id="39734at2759"/>
<dbReference type="InterPro" id="IPR003959">
    <property type="entry name" value="ATPase_AAA_core"/>
</dbReference>
<dbReference type="PANTHER" id="PTHR45644">
    <property type="entry name" value="AAA ATPASE, PUTATIVE (AFU_ORTHOLOGUE AFUA_2G12920)-RELATED-RELATED"/>
    <property type="match status" value="1"/>
</dbReference>
<keyword evidence="2" id="KW-0547">Nucleotide-binding</keyword>
<evidence type="ECO:0000313" key="7">
    <source>
        <dbReference type="EMBL" id="EKD04233.1"/>
    </source>
</evidence>
<dbReference type="PROSITE" id="PS00674">
    <property type="entry name" value="AAA"/>
    <property type="match status" value="1"/>
</dbReference>
<name>K1W5N1_TRIAC</name>
<comment type="subcellular location">
    <subcellularLocation>
        <location evidence="1">Mitochondrion</location>
    </subcellularLocation>
</comment>
<feature type="compositionally biased region" description="Low complexity" evidence="5">
    <location>
        <begin position="699"/>
        <end position="716"/>
    </location>
</feature>
<proteinExistence type="predicted"/>
<dbReference type="SMART" id="SM00382">
    <property type="entry name" value="AAA"/>
    <property type="match status" value="1"/>
</dbReference>
<feature type="region of interest" description="Disordered" evidence="5">
    <location>
        <begin position="1369"/>
        <end position="1402"/>
    </location>
</feature>
<dbReference type="SUPFAM" id="SSF52540">
    <property type="entry name" value="P-loop containing nucleoside triphosphate hydrolases"/>
    <property type="match status" value="1"/>
</dbReference>
<feature type="region of interest" description="Disordered" evidence="5">
    <location>
        <begin position="894"/>
        <end position="913"/>
    </location>
</feature>
<dbReference type="HOGENOM" id="CLU_004423_0_0_1"/>
<feature type="compositionally biased region" description="Basic residues" evidence="5">
    <location>
        <begin position="1271"/>
        <end position="1280"/>
    </location>
</feature>
<feature type="compositionally biased region" description="Polar residues" evidence="5">
    <location>
        <begin position="389"/>
        <end position="402"/>
    </location>
</feature>
<keyword evidence="4" id="KW-0496">Mitochondrion</keyword>
<dbReference type="OMA" id="PQTQHRA"/>
<dbReference type="InterPro" id="IPR002347">
    <property type="entry name" value="SDR_fam"/>
</dbReference>
<dbReference type="PRINTS" id="PR00081">
    <property type="entry name" value="GDHRDH"/>
</dbReference>
<dbReference type="Gene3D" id="3.40.50.720">
    <property type="entry name" value="NAD(P)-binding Rossmann-like Domain"/>
    <property type="match status" value="2"/>
</dbReference>
<feature type="region of interest" description="Disordered" evidence="5">
    <location>
        <begin position="582"/>
        <end position="608"/>
    </location>
</feature>
<dbReference type="EMBL" id="AMBO01000229">
    <property type="protein sequence ID" value="EKD04233.1"/>
    <property type="molecule type" value="Genomic_DNA"/>
</dbReference>
<evidence type="ECO:0000313" key="8">
    <source>
        <dbReference type="Proteomes" id="UP000006757"/>
    </source>
</evidence>
<feature type="compositionally biased region" description="Pro residues" evidence="5">
    <location>
        <begin position="415"/>
        <end position="429"/>
    </location>
</feature>
<gene>
    <name evidence="7" type="ORF">A1Q2_01452</name>
</gene>
<dbReference type="GO" id="GO:0016887">
    <property type="term" value="F:ATP hydrolysis activity"/>
    <property type="evidence" value="ECO:0007669"/>
    <property type="project" value="InterPro"/>
</dbReference>
<feature type="domain" description="AAA+ ATPase" evidence="6">
    <location>
        <begin position="1073"/>
        <end position="1216"/>
    </location>
</feature>
<dbReference type="STRING" id="1220162.K1W5N1"/>
<evidence type="ECO:0000256" key="5">
    <source>
        <dbReference type="SAM" id="MobiDB-lite"/>
    </source>
</evidence>
<evidence type="ECO:0000256" key="2">
    <source>
        <dbReference type="ARBA" id="ARBA00022741"/>
    </source>
</evidence>
<dbReference type="InterPro" id="IPR003593">
    <property type="entry name" value="AAA+_ATPase"/>
</dbReference>
<dbReference type="InParanoid" id="K1W5N1"/>
<evidence type="ECO:0000256" key="3">
    <source>
        <dbReference type="ARBA" id="ARBA00022840"/>
    </source>
</evidence>